<evidence type="ECO:0000313" key="13">
    <source>
        <dbReference type="Proteomes" id="UP000184440"/>
    </source>
</evidence>
<evidence type="ECO:0000256" key="4">
    <source>
        <dbReference type="ARBA" id="ARBA00022679"/>
    </source>
</evidence>
<dbReference type="Gene3D" id="1.20.5.1930">
    <property type="match status" value="1"/>
</dbReference>
<keyword evidence="4" id="KW-0808">Transferase</keyword>
<dbReference type="Pfam" id="PF07730">
    <property type="entry name" value="HisKA_3"/>
    <property type="match status" value="1"/>
</dbReference>
<dbReference type="EC" id="2.7.13.3" evidence="2"/>
<dbReference type="Proteomes" id="UP000184440">
    <property type="component" value="Unassembled WGS sequence"/>
</dbReference>
<keyword evidence="13" id="KW-1185">Reference proteome</keyword>
<evidence type="ECO:0000256" key="10">
    <source>
        <dbReference type="SAM" id="Phobius"/>
    </source>
</evidence>
<organism evidence="12 13">
    <name type="scientific">Cryptosporangium aurantiacum</name>
    <dbReference type="NCBI Taxonomy" id="134849"/>
    <lineage>
        <taxon>Bacteria</taxon>
        <taxon>Bacillati</taxon>
        <taxon>Actinomycetota</taxon>
        <taxon>Actinomycetes</taxon>
        <taxon>Cryptosporangiales</taxon>
        <taxon>Cryptosporangiaceae</taxon>
        <taxon>Cryptosporangium</taxon>
    </lineage>
</organism>
<name>A0A1M7QS56_9ACTN</name>
<dbReference type="GO" id="GO:0046983">
    <property type="term" value="F:protein dimerization activity"/>
    <property type="evidence" value="ECO:0007669"/>
    <property type="project" value="InterPro"/>
</dbReference>
<dbReference type="RefSeq" id="WP_073258820.1">
    <property type="nucleotide sequence ID" value="NZ_FRCS01000005.1"/>
</dbReference>
<keyword evidence="7" id="KW-0067">ATP-binding</keyword>
<accession>A0A1M7QS56</accession>
<dbReference type="InterPro" id="IPR050482">
    <property type="entry name" value="Sensor_HK_TwoCompSys"/>
</dbReference>
<dbReference type="SUPFAM" id="SSF55874">
    <property type="entry name" value="ATPase domain of HSP90 chaperone/DNA topoisomerase II/histidine kinase"/>
    <property type="match status" value="1"/>
</dbReference>
<evidence type="ECO:0000256" key="2">
    <source>
        <dbReference type="ARBA" id="ARBA00012438"/>
    </source>
</evidence>
<dbReference type="OrthoDB" id="4299820at2"/>
<dbReference type="GO" id="GO:0000155">
    <property type="term" value="F:phosphorelay sensor kinase activity"/>
    <property type="evidence" value="ECO:0007669"/>
    <property type="project" value="InterPro"/>
</dbReference>
<dbReference type="InterPro" id="IPR011712">
    <property type="entry name" value="Sig_transdc_His_kin_sub3_dim/P"/>
</dbReference>
<keyword evidence="10" id="KW-0472">Membrane</keyword>
<keyword evidence="8" id="KW-0902">Two-component regulatory system</keyword>
<protein>
    <recommendedName>
        <fullName evidence="2">histidine kinase</fullName>
        <ecNumber evidence="2">2.7.13.3</ecNumber>
    </recommendedName>
</protein>
<dbReference type="PANTHER" id="PTHR24421:SF10">
    <property type="entry name" value="NITRATE_NITRITE SENSOR PROTEIN NARQ"/>
    <property type="match status" value="1"/>
</dbReference>
<keyword evidence="10" id="KW-0812">Transmembrane</keyword>
<keyword evidence="10" id="KW-1133">Transmembrane helix</keyword>
<dbReference type="InterPro" id="IPR036890">
    <property type="entry name" value="HATPase_C_sf"/>
</dbReference>
<dbReference type="AlphaFoldDB" id="A0A1M7QS56"/>
<evidence type="ECO:0000256" key="8">
    <source>
        <dbReference type="ARBA" id="ARBA00023012"/>
    </source>
</evidence>
<gene>
    <name evidence="12" type="ORF">SAMN05443668_105221</name>
</gene>
<feature type="transmembrane region" description="Helical" evidence="10">
    <location>
        <begin position="506"/>
        <end position="527"/>
    </location>
</feature>
<dbReference type="STRING" id="134849.SAMN05443668_105221"/>
<feature type="transmembrane region" description="Helical" evidence="10">
    <location>
        <begin position="59"/>
        <end position="75"/>
    </location>
</feature>
<evidence type="ECO:0000256" key="3">
    <source>
        <dbReference type="ARBA" id="ARBA00022553"/>
    </source>
</evidence>
<keyword evidence="6 12" id="KW-0418">Kinase</keyword>
<evidence type="ECO:0000313" key="12">
    <source>
        <dbReference type="EMBL" id="SHN34115.1"/>
    </source>
</evidence>
<evidence type="ECO:0000256" key="9">
    <source>
        <dbReference type="SAM" id="MobiDB-lite"/>
    </source>
</evidence>
<keyword evidence="3" id="KW-0597">Phosphoprotein</keyword>
<dbReference type="GO" id="GO:0016020">
    <property type="term" value="C:membrane"/>
    <property type="evidence" value="ECO:0007669"/>
    <property type="project" value="InterPro"/>
</dbReference>
<dbReference type="GO" id="GO:0005524">
    <property type="term" value="F:ATP binding"/>
    <property type="evidence" value="ECO:0007669"/>
    <property type="project" value="UniProtKB-KW"/>
</dbReference>
<feature type="transmembrane region" description="Helical" evidence="10">
    <location>
        <begin position="128"/>
        <end position="148"/>
    </location>
</feature>
<feature type="transmembrane region" description="Helical" evidence="10">
    <location>
        <begin position="539"/>
        <end position="566"/>
    </location>
</feature>
<evidence type="ECO:0000259" key="11">
    <source>
        <dbReference type="Pfam" id="PF07730"/>
    </source>
</evidence>
<proteinExistence type="predicted"/>
<dbReference type="CDD" id="cd16917">
    <property type="entry name" value="HATPase_UhpB-NarQ-NarX-like"/>
    <property type="match status" value="1"/>
</dbReference>
<sequence>MKTWLLPILLATAQLAWWPGSVLAGYETVEATGPVVTTVGVLAIVVVTAALGLRLRRPVVALAGVVGGLTVAFLVTPIDAPLLIGAADLIALYSVAVRDPQRTWLSLGLLAPWQLGVGAIEYGFSGEWVIESGFLVVGYLVTVGAGMARRQWLAGRRAAADALRQAETARREAGDGERRRLSAELHDVSAHHLTSIVVTMNAARRLAAGRPDLLAESLAMAANTGREALTDLRGLLADAGPSPAGGQLTDRLAELTDAFTRLGQQVTVEAPNLDTLPPAVAEAAHAIVREALTNTVRYAPGAAVRVRLTLTTPAADAPQLGIVVENDIAAGAVGGAGRLGSGRGLTGLRRRATGLGGTLDAEPRADGGWRVTASLPVVERGVPGDARWWSAHRTPVFDLAVVVLMLAVGIASLVMPDEDTWAMEPAVLRTWPTLLVIAHVLPLLLRRRAPWLAWFGVFATFGLWPLWLSEAGVTDRLAAAVVFGFFAEFAAVYAVSAYARNRLLSLLVIPASSAVLTVAVTAEFATAGWTVDGDRVEQAVAVAIAVFSAALFALPATAVWGLGFAVRVRRDGVVQREHQAVTTAVAAAEAEARAERSRLVTGLRQQVLEQTGLVVAAAESEDPDEVLRAARAALAAMRELLTALDPPSGVGPTRLPVAAPAPAAGPGAGPRAGADGAAVAVPA</sequence>
<evidence type="ECO:0000256" key="5">
    <source>
        <dbReference type="ARBA" id="ARBA00022741"/>
    </source>
</evidence>
<evidence type="ECO:0000256" key="6">
    <source>
        <dbReference type="ARBA" id="ARBA00022777"/>
    </source>
</evidence>
<feature type="domain" description="Signal transduction histidine kinase subgroup 3 dimerisation and phosphoacceptor" evidence="11">
    <location>
        <begin position="177"/>
        <end position="239"/>
    </location>
</feature>
<reference evidence="12 13" key="1">
    <citation type="submission" date="2016-11" db="EMBL/GenBank/DDBJ databases">
        <authorList>
            <person name="Jaros S."/>
            <person name="Januszkiewicz K."/>
            <person name="Wedrychowicz H."/>
        </authorList>
    </citation>
    <scope>NUCLEOTIDE SEQUENCE [LARGE SCALE GENOMIC DNA]</scope>
    <source>
        <strain evidence="12 13">DSM 46144</strain>
    </source>
</reference>
<evidence type="ECO:0000256" key="7">
    <source>
        <dbReference type="ARBA" id="ARBA00022840"/>
    </source>
</evidence>
<feature type="transmembrane region" description="Helical" evidence="10">
    <location>
        <begin position="479"/>
        <end position="499"/>
    </location>
</feature>
<feature type="transmembrane region" description="Helical" evidence="10">
    <location>
        <begin position="34"/>
        <end position="52"/>
    </location>
</feature>
<feature type="region of interest" description="Disordered" evidence="9">
    <location>
        <begin position="661"/>
        <end position="683"/>
    </location>
</feature>
<dbReference type="EMBL" id="FRCS01000005">
    <property type="protein sequence ID" value="SHN34115.1"/>
    <property type="molecule type" value="Genomic_DNA"/>
</dbReference>
<feature type="transmembrane region" description="Helical" evidence="10">
    <location>
        <begin position="451"/>
        <end position="467"/>
    </location>
</feature>
<keyword evidence="5" id="KW-0547">Nucleotide-binding</keyword>
<dbReference type="PANTHER" id="PTHR24421">
    <property type="entry name" value="NITRATE/NITRITE SENSOR PROTEIN NARX-RELATED"/>
    <property type="match status" value="1"/>
</dbReference>
<evidence type="ECO:0000256" key="1">
    <source>
        <dbReference type="ARBA" id="ARBA00000085"/>
    </source>
</evidence>
<feature type="transmembrane region" description="Helical" evidence="10">
    <location>
        <begin position="396"/>
        <end position="414"/>
    </location>
</feature>
<comment type="catalytic activity">
    <reaction evidence="1">
        <text>ATP + protein L-histidine = ADP + protein N-phospho-L-histidine.</text>
        <dbReference type="EC" id="2.7.13.3"/>
    </reaction>
</comment>
<dbReference type="Gene3D" id="3.30.565.10">
    <property type="entry name" value="Histidine kinase-like ATPase, C-terminal domain"/>
    <property type="match status" value="1"/>
</dbReference>
<feature type="transmembrane region" description="Helical" evidence="10">
    <location>
        <begin position="426"/>
        <end position="444"/>
    </location>
</feature>